<evidence type="ECO:0000313" key="1">
    <source>
        <dbReference type="EMBL" id="KAG0419592.1"/>
    </source>
</evidence>
<comment type="caution">
    <text evidence="1">The sequence shown here is derived from an EMBL/GenBank/DDBJ whole genome shotgun (WGS) entry which is preliminary data.</text>
</comment>
<gene>
    <name evidence="1" type="ORF">HPB47_003993</name>
</gene>
<protein>
    <submittedName>
        <fullName evidence="1">Uncharacterized protein</fullName>
    </submittedName>
</protein>
<keyword evidence="2" id="KW-1185">Reference proteome</keyword>
<reference evidence="1 2" key="1">
    <citation type="journal article" date="2020" name="Cell">
        <title>Large-Scale Comparative Analyses of Tick Genomes Elucidate Their Genetic Diversity and Vector Capacities.</title>
        <authorList>
            <consortium name="Tick Genome and Microbiome Consortium (TIGMIC)"/>
            <person name="Jia N."/>
            <person name="Wang J."/>
            <person name="Shi W."/>
            <person name="Du L."/>
            <person name="Sun Y."/>
            <person name="Zhan W."/>
            <person name="Jiang J.F."/>
            <person name="Wang Q."/>
            <person name="Zhang B."/>
            <person name="Ji P."/>
            <person name="Bell-Sakyi L."/>
            <person name="Cui X.M."/>
            <person name="Yuan T.T."/>
            <person name="Jiang B.G."/>
            <person name="Yang W.F."/>
            <person name="Lam T.T."/>
            <person name="Chang Q.C."/>
            <person name="Ding S.J."/>
            <person name="Wang X.J."/>
            <person name="Zhu J.G."/>
            <person name="Ruan X.D."/>
            <person name="Zhao L."/>
            <person name="Wei J.T."/>
            <person name="Ye R.Z."/>
            <person name="Que T.C."/>
            <person name="Du C.H."/>
            <person name="Zhou Y.H."/>
            <person name="Cheng J.X."/>
            <person name="Dai P.F."/>
            <person name="Guo W.B."/>
            <person name="Han X.H."/>
            <person name="Huang E.J."/>
            <person name="Li L.F."/>
            <person name="Wei W."/>
            <person name="Gao Y.C."/>
            <person name="Liu J.Z."/>
            <person name="Shao H.Z."/>
            <person name="Wang X."/>
            <person name="Wang C.C."/>
            <person name="Yang T.C."/>
            <person name="Huo Q.B."/>
            <person name="Li W."/>
            <person name="Chen H.Y."/>
            <person name="Chen S.E."/>
            <person name="Zhou L.G."/>
            <person name="Ni X.B."/>
            <person name="Tian J.H."/>
            <person name="Sheng Y."/>
            <person name="Liu T."/>
            <person name="Pan Y.S."/>
            <person name="Xia L.Y."/>
            <person name="Li J."/>
            <person name="Zhao F."/>
            <person name="Cao W.C."/>
        </authorList>
    </citation>
    <scope>NUCLEOTIDE SEQUENCE [LARGE SCALE GENOMIC DNA]</scope>
    <source>
        <strain evidence="1">Iper-2018</strain>
    </source>
</reference>
<accession>A0AC60PIJ9</accession>
<dbReference type="Proteomes" id="UP000805193">
    <property type="component" value="Unassembled WGS sequence"/>
</dbReference>
<sequence>MGILSRVGERKKIATAIDRNQLTILNEPDQPTRAFNSASRDTCPHLSLARARGPCTWTNLQESLGSDHFIIEIQVPDQSQSRQKRALRLVNSYSFRQLRAQTNAEEIDEDVLLAQWGTPGTRQTWSLLKNLLDPTKTRSETNKAIVKLLHQTAHNGENALWEFLKERYSASGPRPNYRPYPSEEADHPLDQDISEYNVRDAPGEDGVTYRIFRNLDEASVSALTSYFKRAWSTGVLPSEWKHAEITFIPKPGKALTLENLRPIS</sequence>
<name>A0AC60PIJ9_IXOPE</name>
<evidence type="ECO:0000313" key="2">
    <source>
        <dbReference type="Proteomes" id="UP000805193"/>
    </source>
</evidence>
<dbReference type="EMBL" id="JABSTQ010010604">
    <property type="protein sequence ID" value="KAG0419592.1"/>
    <property type="molecule type" value="Genomic_DNA"/>
</dbReference>
<proteinExistence type="predicted"/>
<organism evidence="1 2">
    <name type="scientific">Ixodes persulcatus</name>
    <name type="common">Taiga tick</name>
    <dbReference type="NCBI Taxonomy" id="34615"/>
    <lineage>
        <taxon>Eukaryota</taxon>
        <taxon>Metazoa</taxon>
        <taxon>Ecdysozoa</taxon>
        <taxon>Arthropoda</taxon>
        <taxon>Chelicerata</taxon>
        <taxon>Arachnida</taxon>
        <taxon>Acari</taxon>
        <taxon>Parasitiformes</taxon>
        <taxon>Ixodida</taxon>
        <taxon>Ixodoidea</taxon>
        <taxon>Ixodidae</taxon>
        <taxon>Ixodinae</taxon>
        <taxon>Ixodes</taxon>
    </lineage>
</organism>